<dbReference type="PANTHER" id="PTHR35609">
    <property type="entry name" value="MACRO DOMAIN-CONTAINING PROTEIN"/>
    <property type="match status" value="1"/>
</dbReference>
<dbReference type="EMBL" id="UOFJ01000215">
    <property type="protein sequence ID" value="VAW66354.1"/>
    <property type="molecule type" value="Genomic_DNA"/>
</dbReference>
<dbReference type="PANTHER" id="PTHR35609:SF1">
    <property type="entry name" value="MACRO DOMAIN-CONTAINING PROTEIN"/>
    <property type="match status" value="1"/>
</dbReference>
<proteinExistence type="predicted"/>
<accession>A0A3B0YCC8</accession>
<reference evidence="1" key="1">
    <citation type="submission" date="2018-06" db="EMBL/GenBank/DDBJ databases">
        <authorList>
            <person name="Zhirakovskaya E."/>
        </authorList>
    </citation>
    <scope>NUCLEOTIDE SEQUENCE</scope>
</reference>
<organism evidence="1">
    <name type="scientific">hydrothermal vent metagenome</name>
    <dbReference type="NCBI Taxonomy" id="652676"/>
    <lineage>
        <taxon>unclassified sequences</taxon>
        <taxon>metagenomes</taxon>
        <taxon>ecological metagenomes</taxon>
    </lineage>
</organism>
<name>A0A3B0YCC8_9ZZZZ</name>
<gene>
    <name evidence="1" type="ORF">MNBD_GAMMA10-1550</name>
</gene>
<dbReference type="AlphaFoldDB" id="A0A3B0YCC8"/>
<protein>
    <submittedName>
        <fullName evidence="1">Uncharacterized protein</fullName>
    </submittedName>
</protein>
<evidence type="ECO:0000313" key="1">
    <source>
        <dbReference type="EMBL" id="VAW66354.1"/>
    </source>
</evidence>
<sequence>MWFTKLMGFTEQSPQQVRENIQLDGNSLHSLVNDKKFLCGQLETPSLSELRQRVSRLNIKNAALTVREQIADVTALHTHIDNADALFQVASQFNLLEMFSPSITPEQGVDMYEGDYTQGPACAVAAGAGTIYRNYFVPLNNQTGQSAHQQINCLADIGQLLGNTEDKPLWNMTNGYALASEQGLMHIAEQLSIASDTRIDEIRSALRIGIQNNTEVTLAKTRHTVSQAYCSALPVAYSAHAPALWEAFARLILEASYEACLCAGALNYHNTTNNKVYLTQIGGGAFGNDTAWIMQAIQRALGLFKHLDLDVIIVSHSQSSPAVQKMIRDFSA</sequence>